<dbReference type="PANTHER" id="PTHR45982">
    <property type="entry name" value="REGULATOR OF CHROMOSOME CONDENSATION"/>
    <property type="match status" value="1"/>
</dbReference>
<gene>
    <name evidence="1" type="ORF">GNQ08_02075</name>
</gene>
<dbReference type="PANTHER" id="PTHR45982:SF11">
    <property type="entry name" value="E3 UBIQUITIN-PROTEIN LIGASE HERC1 ISOFORM X1-RELATED"/>
    <property type="match status" value="1"/>
</dbReference>
<evidence type="ECO:0008006" key="3">
    <source>
        <dbReference type="Google" id="ProtNLM"/>
    </source>
</evidence>
<evidence type="ECO:0000313" key="2">
    <source>
        <dbReference type="Proteomes" id="UP000442469"/>
    </source>
</evidence>
<dbReference type="InterPro" id="IPR051553">
    <property type="entry name" value="Ran_GTPase-activating"/>
</dbReference>
<dbReference type="Gene3D" id="2.130.10.30">
    <property type="entry name" value="Regulator of chromosome condensation 1/beta-lactamase-inhibitor protein II"/>
    <property type="match status" value="1"/>
</dbReference>
<dbReference type="Pfam" id="PF13540">
    <property type="entry name" value="RCC1_2"/>
    <property type="match status" value="2"/>
</dbReference>
<dbReference type="PROSITE" id="PS50012">
    <property type="entry name" value="RCC1_3"/>
    <property type="match status" value="2"/>
</dbReference>
<dbReference type="PRINTS" id="PR00633">
    <property type="entry name" value="RCCNDNSATION"/>
</dbReference>
<name>A0A6N8ERY3_PAEMA</name>
<reference evidence="1 2" key="1">
    <citation type="submission" date="2019-11" db="EMBL/GenBank/DDBJ databases">
        <title>Draft genome sequences of five Paenibacillus species of dairy origin.</title>
        <authorList>
            <person name="Olajide A.M."/>
            <person name="Chen S."/>
            <person name="Lapointe G."/>
        </authorList>
    </citation>
    <scope>NUCLEOTIDE SEQUENCE [LARGE SCALE GENOMIC DNA]</scope>
    <source>
        <strain evidence="1 2">3CT49</strain>
    </source>
</reference>
<dbReference type="InterPro" id="IPR000408">
    <property type="entry name" value="Reg_chr_condens"/>
</dbReference>
<protein>
    <recommendedName>
        <fullName evidence="3">Regulator of chromosome condensation (RCC1) repeat family protein</fullName>
    </recommendedName>
</protein>
<dbReference type="SUPFAM" id="SSF50985">
    <property type="entry name" value="RCC1/BLIP-II"/>
    <property type="match status" value="1"/>
</dbReference>
<comment type="caution">
    <text evidence="1">The sequence shown here is derived from an EMBL/GenBank/DDBJ whole genome shotgun (WGS) entry which is preliminary data.</text>
</comment>
<dbReference type="GO" id="GO:0005085">
    <property type="term" value="F:guanyl-nucleotide exchange factor activity"/>
    <property type="evidence" value="ECO:0007669"/>
    <property type="project" value="TreeGrafter"/>
</dbReference>
<dbReference type="Proteomes" id="UP000442469">
    <property type="component" value="Unassembled WGS sequence"/>
</dbReference>
<sequence length="129" mass="13244">MGNGSKLPAYTPVKVHIDQVKQVSSGYRHTLFLHNDGTVSAVGGNEHGQLGTGAKSQEVAVEPVQAAALKDIVSVSAGDGFSLALDKDGAVWAWGNNEQGQLGNGLRTSALKPIKVEGIPQAVAVEAGT</sequence>
<dbReference type="EMBL" id="WNZZ01000001">
    <property type="protein sequence ID" value="MUG21221.1"/>
    <property type="molecule type" value="Genomic_DNA"/>
</dbReference>
<organism evidence="1 2">
    <name type="scientific">Paenibacillus macerans</name>
    <name type="common">Bacillus macerans</name>
    <dbReference type="NCBI Taxonomy" id="44252"/>
    <lineage>
        <taxon>Bacteria</taxon>
        <taxon>Bacillati</taxon>
        <taxon>Bacillota</taxon>
        <taxon>Bacilli</taxon>
        <taxon>Bacillales</taxon>
        <taxon>Paenibacillaceae</taxon>
        <taxon>Paenibacillus</taxon>
    </lineage>
</organism>
<evidence type="ECO:0000313" key="1">
    <source>
        <dbReference type="EMBL" id="MUG21221.1"/>
    </source>
</evidence>
<dbReference type="AlphaFoldDB" id="A0A6N8ERY3"/>
<dbReference type="PROSITE" id="PS00626">
    <property type="entry name" value="RCC1_2"/>
    <property type="match status" value="1"/>
</dbReference>
<proteinExistence type="predicted"/>
<dbReference type="GO" id="GO:0005737">
    <property type="term" value="C:cytoplasm"/>
    <property type="evidence" value="ECO:0007669"/>
    <property type="project" value="TreeGrafter"/>
</dbReference>
<dbReference type="InterPro" id="IPR009091">
    <property type="entry name" value="RCC1/BLIP-II"/>
</dbReference>
<accession>A0A6N8ERY3</accession>